<evidence type="ECO:0000256" key="1">
    <source>
        <dbReference type="SAM" id="MobiDB-lite"/>
    </source>
</evidence>
<gene>
    <name evidence="2" type="ORF">AOXY_G717</name>
</gene>
<comment type="caution">
    <text evidence="2">The sequence shown here is derived from an EMBL/GenBank/DDBJ whole genome shotgun (WGS) entry which is preliminary data.</text>
</comment>
<keyword evidence="3" id="KW-1185">Reference proteome</keyword>
<evidence type="ECO:0000313" key="3">
    <source>
        <dbReference type="Proteomes" id="UP001230051"/>
    </source>
</evidence>
<proteinExistence type="predicted"/>
<sequence>MASIQQQRKYQPFNNKEISEAPKPIESYLVGKLLQKEVKIHHGHFAAESMKQSYADVLNKDRNTEATASSPKQRLIDDILARRSIQQFDKEIQDSDNERILKEEEDHIKRELWALHLQKNRHEFIVAPHPGNDHELQARIQQRMESLPDMEARVKKMREELEREKLAETTVPTQTSHIKTVHRLFNEVVDEIMDDNLSLSKRTGHFTEQHSWKQKQQVERVMEEVRTDRVISLIMEQIVLESTLEFSKEIAHALYNVNKMCQALSFDVILNSAQEAGKAKKDLGKDRPGNPSENLVHILLQQQRDRQRHRKETWSHTQKENFTKEAKL</sequence>
<name>A0AAD8LVU8_ACIOX</name>
<dbReference type="EMBL" id="JAGXEW010000001">
    <property type="protein sequence ID" value="KAK1175964.1"/>
    <property type="molecule type" value="Genomic_DNA"/>
</dbReference>
<reference evidence="2" key="1">
    <citation type="submission" date="2022-02" db="EMBL/GenBank/DDBJ databases">
        <title>Atlantic sturgeon de novo genome assembly.</title>
        <authorList>
            <person name="Stock M."/>
            <person name="Klopp C."/>
            <person name="Guiguen Y."/>
            <person name="Cabau C."/>
            <person name="Parinello H."/>
            <person name="Santidrian Yebra-Pimentel E."/>
            <person name="Kuhl H."/>
            <person name="Dirks R.P."/>
            <person name="Guessner J."/>
            <person name="Wuertz S."/>
            <person name="Du K."/>
            <person name="Schartl M."/>
        </authorList>
    </citation>
    <scope>NUCLEOTIDE SEQUENCE</scope>
    <source>
        <strain evidence="2">STURGEONOMICS-FGT-2020</strain>
        <tissue evidence="2">Whole blood</tissue>
    </source>
</reference>
<dbReference type="AlphaFoldDB" id="A0AAD8LVU8"/>
<evidence type="ECO:0000313" key="2">
    <source>
        <dbReference type="EMBL" id="KAK1175964.1"/>
    </source>
</evidence>
<dbReference type="Proteomes" id="UP001230051">
    <property type="component" value="Unassembled WGS sequence"/>
</dbReference>
<feature type="compositionally biased region" description="Basic and acidic residues" evidence="1">
    <location>
        <begin position="312"/>
        <end position="328"/>
    </location>
</feature>
<feature type="region of interest" description="Disordered" evidence="1">
    <location>
        <begin position="302"/>
        <end position="328"/>
    </location>
</feature>
<protein>
    <submittedName>
        <fullName evidence="2">Uncharacterized protein</fullName>
    </submittedName>
</protein>
<organism evidence="2 3">
    <name type="scientific">Acipenser oxyrinchus oxyrinchus</name>
    <dbReference type="NCBI Taxonomy" id="40147"/>
    <lineage>
        <taxon>Eukaryota</taxon>
        <taxon>Metazoa</taxon>
        <taxon>Chordata</taxon>
        <taxon>Craniata</taxon>
        <taxon>Vertebrata</taxon>
        <taxon>Euteleostomi</taxon>
        <taxon>Actinopterygii</taxon>
        <taxon>Chondrostei</taxon>
        <taxon>Acipenseriformes</taxon>
        <taxon>Acipenseridae</taxon>
        <taxon>Acipenser</taxon>
    </lineage>
</organism>
<accession>A0AAD8LVU8</accession>